<sequence length="77" mass="8489">MIYTNGKGKILSFGELLLRICPDKESDWLKNSTLPFHIGGAELNVATALAPCELPLKYYTVLPGNGMSFQSVIKLNF</sequence>
<dbReference type="Gene3D" id="3.40.1190.20">
    <property type="match status" value="1"/>
</dbReference>
<protein>
    <submittedName>
        <fullName evidence="1">2-dehydro-3-deoxygluconokinase</fullName>
    </submittedName>
</protein>
<keyword evidence="1" id="KW-0808">Transferase</keyword>
<organism evidence="1 2">
    <name type="scientific">Mucilaginibacter mallensis</name>
    <dbReference type="NCBI Taxonomy" id="652787"/>
    <lineage>
        <taxon>Bacteria</taxon>
        <taxon>Pseudomonadati</taxon>
        <taxon>Bacteroidota</taxon>
        <taxon>Sphingobacteriia</taxon>
        <taxon>Sphingobacteriales</taxon>
        <taxon>Sphingobacteriaceae</taxon>
        <taxon>Mucilaginibacter</taxon>
    </lineage>
</organism>
<dbReference type="InterPro" id="IPR029056">
    <property type="entry name" value="Ribokinase-like"/>
</dbReference>
<evidence type="ECO:0000313" key="1">
    <source>
        <dbReference type="EMBL" id="SDS53508.1"/>
    </source>
</evidence>
<keyword evidence="1" id="KW-0418">Kinase</keyword>
<dbReference type="Proteomes" id="UP000199679">
    <property type="component" value="Chromosome I"/>
</dbReference>
<dbReference type="RefSeq" id="WP_091370523.1">
    <property type="nucleotide sequence ID" value="NZ_LT629740.1"/>
</dbReference>
<dbReference type="EMBL" id="LT629740">
    <property type="protein sequence ID" value="SDS53508.1"/>
    <property type="molecule type" value="Genomic_DNA"/>
</dbReference>
<proteinExistence type="predicted"/>
<dbReference type="SUPFAM" id="SSF53613">
    <property type="entry name" value="Ribokinase-like"/>
    <property type="match status" value="1"/>
</dbReference>
<reference evidence="1 2" key="1">
    <citation type="submission" date="2016-10" db="EMBL/GenBank/DDBJ databases">
        <authorList>
            <person name="de Groot N.N."/>
        </authorList>
    </citation>
    <scope>NUCLEOTIDE SEQUENCE [LARGE SCALE GENOMIC DNA]</scope>
    <source>
        <strain evidence="1 2">MP1X4</strain>
    </source>
</reference>
<accession>A0A1H1T036</accession>
<gene>
    <name evidence="1" type="ORF">SAMN05216490_1332</name>
</gene>
<dbReference type="STRING" id="652787.SAMN05216490_1332"/>
<dbReference type="OrthoDB" id="9813569at2"/>
<dbReference type="AlphaFoldDB" id="A0A1H1T036"/>
<dbReference type="GO" id="GO:0016301">
    <property type="term" value="F:kinase activity"/>
    <property type="evidence" value="ECO:0007669"/>
    <property type="project" value="UniProtKB-KW"/>
</dbReference>
<name>A0A1H1T036_MUCMA</name>
<keyword evidence="2" id="KW-1185">Reference proteome</keyword>
<evidence type="ECO:0000313" key="2">
    <source>
        <dbReference type="Proteomes" id="UP000199679"/>
    </source>
</evidence>